<reference evidence="3" key="1">
    <citation type="submission" date="2020-03" db="EMBL/GenBank/DDBJ databases">
        <title>Castanea mollissima Vanexum genome sequencing.</title>
        <authorList>
            <person name="Staton M."/>
        </authorList>
    </citation>
    <scope>NUCLEOTIDE SEQUENCE</scope>
    <source>
        <tissue evidence="3">Leaf</tissue>
    </source>
</reference>
<name>A0A8J4VW77_9ROSI</name>
<proteinExistence type="predicted"/>
<evidence type="ECO:0000313" key="4">
    <source>
        <dbReference type="Proteomes" id="UP000737018"/>
    </source>
</evidence>
<dbReference type="InterPro" id="IPR029071">
    <property type="entry name" value="Ubiquitin-like_domsf"/>
</dbReference>
<organism evidence="3 4">
    <name type="scientific">Castanea mollissima</name>
    <name type="common">Chinese chestnut</name>
    <dbReference type="NCBI Taxonomy" id="60419"/>
    <lineage>
        <taxon>Eukaryota</taxon>
        <taxon>Viridiplantae</taxon>
        <taxon>Streptophyta</taxon>
        <taxon>Embryophyta</taxon>
        <taxon>Tracheophyta</taxon>
        <taxon>Spermatophyta</taxon>
        <taxon>Magnoliopsida</taxon>
        <taxon>eudicotyledons</taxon>
        <taxon>Gunneridae</taxon>
        <taxon>Pentapetalae</taxon>
        <taxon>rosids</taxon>
        <taxon>fabids</taxon>
        <taxon>Fagales</taxon>
        <taxon>Fagaceae</taxon>
        <taxon>Castanea</taxon>
    </lineage>
</organism>
<dbReference type="PANTHER" id="PTHR13527:SF0">
    <property type="entry name" value="SAYSVFN DOMAIN-CONTAINING PROTEIN 1"/>
    <property type="match status" value="1"/>
</dbReference>
<keyword evidence="1" id="KW-1133">Transmembrane helix</keyword>
<feature type="transmembrane region" description="Helical" evidence="1">
    <location>
        <begin position="156"/>
        <end position="182"/>
    </location>
</feature>
<protein>
    <recommendedName>
        <fullName evidence="2">Ubiquitin-like domain-containing protein</fullName>
    </recommendedName>
</protein>
<comment type="caution">
    <text evidence="3">The sequence shown here is derived from an EMBL/GenBank/DDBJ whole genome shotgun (WGS) entry which is preliminary data.</text>
</comment>
<dbReference type="InterPro" id="IPR000626">
    <property type="entry name" value="Ubiquitin-like_dom"/>
</dbReference>
<gene>
    <name evidence="3" type="ORF">CMV_003731</name>
</gene>
<keyword evidence="4" id="KW-1185">Reference proteome</keyword>
<dbReference type="AlphaFoldDB" id="A0A8J4VW77"/>
<dbReference type="InterPro" id="IPR039159">
    <property type="entry name" value="SAYSD1"/>
</dbReference>
<dbReference type="OrthoDB" id="71310at2759"/>
<feature type="domain" description="Ubiquitin-like" evidence="2">
    <location>
        <begin position="32"/>
        <end position="84"/>
    </location>
</feature>
<dbReference type="CDD" id="cd17039">
    <property type="entry name" value="Ubl_ubiquitin_like"/>
    <property type="match status" value="1"/>
</dbReference>
<dbReference type="SUPFAM" id="SSF54236">
    <property type="entry name" value="Ubiquitin-like"/>
    <property type="match status" value="1"/>
</dbReference>
<accession>A0A8J4VW77</accession>
<dbReference type="Pfam" id="PF10260">
    <property type="entry name" value="SAYSvFN"/>
    <property type="match status" value="1"/>
</dbReference>
<sequence>MEEIVKEEEEVNVSKGGVVELHNNISNNNNTVEIILRTIGPARPSRLRVPSPIKVCHLRKLIAENDHLPIENLRLILRGNVLHDCQNGDDVYLQLNSGDSLIVAVKPKPPVKHLRDGFDDDDDEEEDLKFQLPQSSSRWKRRLYSFLHNKLKLPDILLMAIFTLSLKMWVIIILWFILAPVAHRWDLGPLYILGTGFGIIILNLGQRQPGDVSAYSVFNEDFRELPGTLNADRLDRDIRAVAAAKTVFYGKHVLACSNLSKQCLLQLEDIKMG</sequence>
<dbReference type="EMBL" id="JRKL02000304">
    <property type="protein sequence ID" value="KAF3972777.1"/>
    <property type="molecule type" value="Genomic_DNA"/>
</dbReference>
<evidence type="ECO:0000259" key="2">
    <source>
        <dbReference type="PROSITE" id="PS50053"/>
    </source>
</evidence>
<keyword evidence="1" id="KW-0472">Membrane</keyword>
<dbReference type="PANTHER" id="PTHR13527">
    <property type="entry name" value="SAYSVFN DOMAIN-CONTAINING PROTEIN 1"/>
    <property type="match status" value="1"/>
</dbReference>
<dbReference type="InterPro" id="IPR019387">
    <property type="entry name" value="SAYSvFN_dom"/>
</dbReference>
<evidence type="ECO:0000313" key="3">
    <source>
        <dbReference type="EMBL" id="KAF3972777.1"/>
    </source>
</evidence>
<feature type="transmembrane region" description="Helical" evidence="1">
    <location>
        <begin position="188"/>
        <end position="205"/>
    </location>
</feature>
<dbReference type="PROSITE" id="PS50053">
    <property type="entry name" value="UBIQUITIN_2"/>
    <property type="match status" value="1"/>
</dbReference>
<dbReference type="Proteomes" id="UP000737018">
    <property type="component" value="Unassembled WGS sequence"/>
</dbReference>
<dbReference type="Gene3D" id="3.10.20.90">
    <property type="entry name" value="Phosphatidylinositol 3-kinase Catalytic Subunit, Chain A, domain 1"/>
    <property type="match status" value="1"/>
</dbReference>
<evidence type="ECO:0000256" key="1">
    <source>
        <dbReference type="SAM" id="Phobius"/>
    </source>
</evidence>
<keyword evidence="1" id="KW-0812">Transmembrane</keyword>